<name>A0A2N5XMX4_9HYPH</name>
<accession>A0A2N5XMX4</accession>
<feature type="chain" id="PRO_5014665950" evidence="2">
    <location>
        <begin position="26"/>
        <end position="120"/>
    </location>
</feature>
<keyword evidence="2" id="KW-0732">Signal</keyword>
<feature type="region of interest" description="Disordered" evidence="1">
    <location>
        <begin position="99"/>
        <end position="120"/>
    </location>
</feature>
<dbReference type="OrthoDB" id="8456500at2"/>
<feature type="signal peptide" evidence="2">
    <location>
        <begin position="1"/>
        <end position="25"/>
    </location>
</feature>
<keyword evidence="4" id="KW-1185">Reference proteome</keyword>
<gene>
    <name evidence="3" type="ORF">C0081_17210</name>
</gene>
<proteinExistence type="predicted"/>
<evidence type="ECO:0000313" key="4">
    <source>
        <dbReference type="Proteomes" id="UP000234881"/>
    </source>
</evidence>
<sequence>MMSPIYRRAGLCLLVCVAMAGGAEAASLNKTQTQTQKAVQGIKTCPSDALTAARQMWVLGRTMGKNQRRLDGKHRCGRWLRCVKRDFTRSGWQCNWTSSDSKNLKLKGPKPKTEKRKAYK</sequence>
<feature type="compositionally biased region" description="Basic residues" evidence="1">
    <location>
        <begin position="104"/>
        <end position="120"/>
    </location>
</feature>
<dbReference type="AlphaFoldDB" id="A0A2N5XMX4"/>
<evidence type="ECO:0000256" key="1">
    <source>
        <dbReference type="SAM" id="MobiDB-lite"/>
    </source>
</evidence>
<protein>
    <submittedName>
        <fullName evidence="3">Uncharacterized protein</fullName>
    </submittedName>
</protein>
<dbReference type="RefSeq" id="WP_101535083.1">
    <property type="nucleotide sequence ID" value="NZ_JBFHIU010000047.1"/>
</dbReference>
<reference evidence="3 4" key="1">
    <citation type="submission" date="2018-01" db="EMBL/GenBank/DDBJ databases">
        <title>The draft genome sequence of Cohaesibacter sp. H1304.</title>
        <authorList>
            <person name="Wang N.-N."/>
            <person name="Du Z.-J."/>
        </authorList>
    </citation>
    <scope>NUCLEOTIDE SEQUENCE [LARGE SCALE GENOMIC DNA]</scope>
    <source>
        <strain evidence="3 4">H1304</strain>
    </source>
</reference>
<dbReference type="Proteomes" id="UP000234881">
    <property type="component" value="Unassembled WGS sequence"/>
</dbReference>
<organism evidence="3 4">
    <name type="scientific">Cohaesibacter celericrescens</name>
    <dbReference type="NCBI Taxonomy" id="2067669"/>
    <lineage>
        <taxon>Bacteria</taxon>
        <taxon>Pseudomonadati</taxon>
        <taxon>Pseudomonadota</taxon>
        <taxon>Alphaproteobacteria</taxon>
        <taxon>Hyphomicrobiales</taxon>
        <taxon>Cohaesibacteraceae</taxon>
    </lineage>
</organism>
<dbReference type="EMBL" id="PKUQ01000042">
    <property type="protein sequence ID" value="PLW75842.1"/>
    <property type="molecule type" value="Genomic_DNA"/>
</dbReference>
<evidence type="ECO:0000256" key="2">
    <source>
        <dbReference type="SAM" id="SignalP"/>
    </source>
</evidence>
<evidence type="ECO:0000313" key="3">
    <source>
        <dbReference type="EMBL" id="PLW75842.1"/>
    </source>
</evidence>
<comment type="caution">
    <text evidence="3">The sequence shown here is derived from an EMBL/GenBank/DDBJ whole genome shotgun (WGS) entry which is preliminary data.</text>
</comment>